<dbReference type="EMBL" id="JANPWB010000016">
    <property type="protein sequence ID" value="KAJ1080139.1"/>
    <property type="molecule type" value="Genomic_DNA"/>
</dbReference>
<evidence type="ECO:0000313" key="3">
    <source>
        <dbReference type="Proteomes" id="UP001066276"/>
    </source>
</evidence>
<sequence length="103" mass="11487">MEGGKPGLVHRPAFKGWSQRKHPGLVRDHQGPQEGKRPGPELPWPDQIPEQERRPEMAWTAKQYPEEEERQGPTRPGPARVRKEAGPAWTGPAESRGKVEAGA</sequence>
<evidence type="ECO:0000256" key="1">
    <source>
        <dbReference type="SAM" id="MobiDB-lite"/>
    </source>
</evidence>
<organism evidence="2 3">
    <name type="scientific">Pleurodeles waltl</name>
    <name type="common">Iberian ribbed newt</name>
    <dbReference type="NCBI Taxonomy" id="8319"/>
    <lineage>
        <taxon>Eukaryota</taxon>
        <taxon>Metazoa</taxon>
        <taxon>Chordata</taxon>
        <taxon>Craniata</taxon>
        <taxon>Vertebrata</taxon>
        <taxon>Euteleostomi</taxon>
        <taxon>Amphibia</taxon>
        <taxon>Batrachia</taxon>
        <taxon>Caudata</taxon>
        <taxon>Salamandroidea</taxon>
        <taxon>Salamandridae</taxon>
        <taxon>Pleurodelinae</taxon>
        <taxon>Pleurodeles</taxon>
    </lineage>
</organism>
<dbReference type="AlphaFoldDB" id="A0AAV7KP92"/>
<feature type="compositionally biased region" description="Basic and acidic residues" evidence="1">
    <location>
        <begin position="25"/>
        <end position="39"/>
    </location>
</feature>
<feature type="region of interest" description="Disordered" evidence="1">
    <location>
        <begin position="1"/>
        <end position="103"/>
    </location>
</feature>
<gene>
    <name evidence="2" type="ORF">NDU88_000359</name>
</gene>
<reference evidence="2" key="1">
    <citation type="journal article" date="2022" name="bioRxiv">
        <title>Sequencing and chromosome-scale assembly of the giantPleurodeles waltlgenome.</title>
        <authorList>
            <person name="Brown T."/>
            <person name="Elewa A."/>
            <person name="Iarovenko S."/>
            <person name="Subramanian E."/>
            <person name="Araus A.J."/>
            <person name="Petzold A."/>
            <person name="Susuki M."/>
            <person name="Suzuki K.-i.T."/>
            <person name="Hayashi T."/>
            <person name="Toyoda A."/>
            <person name="Oliveira C."/>
            <person name="Osipova E."/>
            <person name="Leigh N.D."/>
            <person name="Simon A."/>
            <person name="Yun M.H."/>
        </authorList>
    </citation>
    <scope>NUCLEOTIDE SEQUENCE</scope>
    <source>
        <strain evidence="2">20211129_DDA</strain>
        <tissue evidence="2">Liver</tissue>
    </source>
</reference>
<name>A0AAV7KP92_PLEWA</name>
<accession>A0AAV7KP92</accession>
<keyword evidence="3" id="KW-1185">Reference proteome</keyword>
<evidence type="ECO:0000313" key="2">
    <source>
        <dbReference type="EMBL" id="KAJ1080139.1"/>
    </source>
</evidence>
<proteinExistence type="predicted"/>
<comment type="caution">
    <text evidence="2">The sequence shown here is derived from an EMBL/GenBank/DDBJ whole genome shotgun (WGS) entry which is preliminary data.</text>
</comment>
<dbReference type="Proteomes" id="UP001066276">
    <property type="component" value="Chromosome 12"/>
</dbReference>
<protein>
    <submittedName>
        <fullName evidence="2">Uncharacterized protein</fullName>
    </submittedName>
</protein>